<evidence type="ECO:0000256" key="2">
    <source>
        <dbReference type="ARBA" id="ARBA00022737"/>
    </source>
</evidence>
<dbReference type="PROSITE" id="PS50082">
    <property type="entry name" value="WD_REPEATS_2"/>
    <property type="match status" value="2"/>
</dbReference>
<feature type="repeat" description="WD" evidence="3">
    <location>
        <begin position="10"/>
        <end position="51"/>
    </location>
</feature>
<evidence type="ECO:0000313" key="4">
    <source>
        <dbReference type="EMBL" id="VFJ49903.1"/>
    </source>
</evidence>
<dbReference type="AlphaFoldDB" id="A0A450SC78"/>
<evidence type="ECO:0000256" key="3">
    <source>
        <dbReference type="PROSITE-ProRule" id="PRU00221"/>
    </source>
</evidence>
<dbReference type="SMART" id="SM00320">
    <property type="entry name" value="WD40"/>
    <property type="match status" value="2"/>
</dbReference>
<dbReference type="PROSITE" id="PS50294">
    <property type="entry name" value="WD_REPEATS_REGION"/>
    <property type="match status" value="2"/>
</dbReference>
<keyword evidence="2" id="KW-0677">Repeat</keyword>
<organism evidence="4">
    <name type="scientific">Candidatus Kentrum sp. DK</name>
    <dbReference type="NCBI Taxonomy" id="2126562"/>
    <lineage>
        <taxon>Bacteria</taxon>
        <taxon>Pseudomonadati</taxon>
        <taxon>Pseudomonadota</taxon>
        <taxon>Gammaproteobacteria</taxon>
        <taxon>Candidatus Kentrum</taxon>
    </lineage>
</organism>
<dbReference type="PANTHER" id="PTHR19848">
    <property type="entry name" value="WD40 REPEAT PROTEIN"/>
    <property type="match status" value="1"/>
</dbReference>
<dbReference type="EMBL" id="CAADEX010000026">
    <property type="protein sequence ID" value="VFJ49903.1"/>
    <property type="molecule type" value="Genomic_DNA"/>
</dbReference>
<sequence length="86" mass="9405">MANGQEIRTFQGYFDWVYSVAFAPDGRTALSGSRDKTLTLWDVASGEEIQTLRGHSNFVVSVAFSPDGQRAASGDVDGMMILWGEE</sequence>
<dbReference type="Gene3D" id="2.130.10.10">
    <property type="entry name" value="YVTN repeat-like/Quinoprotein amine dehydrogenase"/>
    <property type="match status" value="1"/>
</dbReference>
<reference evidence="4" key="1">
    <citation type="submission" date="2019-02" db="EMBL/GenBank/DDBJ databases">
        <authorList>
            <person name="Gruber-Vodicka R. H."/>
            <person name="Seah K. B. B."/>
        </authorList>
    </citation>
    <scope>NUCLEOTIDE SEQUENCE</scope>
    <source>
        <strain evidence="4">BECK_DK47</strain>
    </source>
</reference>
<dbReference type="InterPro" id="IPR019775">
    <property type="entry name" value="WD40_repeat_CS"/>
</dbReference>
<gene>
    <name evidence="4" type="ORF">BECKDK2373B_GA0170837_102637</name>
</gene>
<evidence type="ECO:0000256" key="1">
    <source>
        <dbReference type="ARBA" id="ARBA00022574"/>
    </source>
</evidence>
<dbReference type="PROSITE" id="PS00678">
    <property type="entry name" value="WD_REPEATS_1"/>
    <property type="match status" value="1"/>
</dbReference>
<dbReference type="InterPro" id="IPR036322">
    <property type="entry name" value="WD40_repeat_dom_sf"/>
</dbReference>
<proteinExistence type="predicted"/>
<dbReference type="SUPFAM" id="SSF50978">
    <property type="entry name" value="WD40 repeat-like"/>
    <property type="match status" value="1"/>
</dbReference>
<protein>
    <submittedName>
        <fullName evidence="4">WD domain-containing protein, G-beta repeat-containing protein</fullName>
    </submittedName>
</protein>
<keyword evidence="1 3" id="KW-0853">WD repeat</keyword>
<dbReference type="InterPro" id="IPR015943">
    <property type="entry name" value="WD40/YVTN_repeat-like_dom_sf"/>
</dbReference>
<dbReference type="Pfam" id="PF00400">
    <property type="entry name" value="WD40"/>
    <property type="match status" value="2"/>
</dbReference>
<accession>A0A450SC78</accession>
<dbReference type="PANTHER" id="PTHR19848:SF8">
    <property type="entry name" value="F-BOX AND WD REPEAT DOMAIN CONTAINING 7"/>
    <property type="match status" value="1"/>
</dbReference>
<name>A0A450SC78_9GAMM</name>
<feature type="repeat" description="WD" evidence="3">
    <location>
        <begin position="52"/>
        <end position="86"/>
    </location>
</feature>
<dbReference type="InterPro" id="IPR001680">
    <property type="entry name" value="WD40_rpt"/>
</dbReference>